<keyword evidence="3" id="KW-1185">Reference proteome</keyword>
<evidence type="ECO:0000313" key="2">
    <source>
        <dbReference type="EMBL" id="CRL20734.1"/>
    </source>
</evidence>
<feature type="region of interest" description="Disordered" evidence="1">
    <location>
        <begin position="172"/>
        <end position="260"/>
    </location>
</feature>
<dbReference type="AlphaFoldDB" id="A0A0G4P354"/>
<organism evidence="2 3">
    <name type="scientific">Penicillium camemberti (strain FM 013)</name>
    <dbReference type="NCBI Taxonomy" id="1429867"/>
    <lineage>
        <taxon>Eukaryota</taxon>
        <taxon>Fungi</taxon>
        <taxon>Dikarya</taxon>
        <taxon>Ascomycota</taxon>
        <taxon>Pezizomycotina</taxon>
        <taxon>Eurotiomycetes</taxon>
        <taxon>Eurotiomycetidae</taxon>
        <taxon>Eurotiales</taxon>
        <taxon>Aspergillaceae</taxon>
        <taxon>Penicillium</taxon>
    </lineage>
</organism>
<name>A0A0G4P354_PENC3</name>
<protein>
    <submittedName>
        <fullName evidence="2">Str. FM013</fullName>
    </submittedName>
</protein>
<sequence length="273" mass="31291">MADRKLQISDPRTRTALENDHTLRIVLKVKYSPDKSRRSADVIPWAEKLAKSVSRAALKEVGNPNADFEVSLNIIQMLGSPDYVYICYDIFRAECDQNVRLQTQESLQQPIHYVSRRGGTYLMRKDARVEALTSASYSDMRKLDKGELPLFSDLKFPPCYVFGKRIEEPGRSQEEWQQLRAERKKQNAQSSEGGETIQGGLEKDIEGWEHDEPTDNPIPREELQRAEPSDEDKPMAGGPEEKSEDRQHDKPPVGDDLNECIQEATRFNLRHYA</sequence>
<dbReference type="EMBL" id="HG793137">
    <property type="protein sequence ID" value="CRL20734.1"/>
    <property type="molecule type" value="Genomic_DNA"/>
</dbReference>
<evidence type="ECO:0000256" key="1">
    <source>
        <dbReference type="SAM" id="MobiDB-lite"/>
    </source>
</evidence>
<proteinExistence type="predicted"/>
<feature type="compositionally biased region" description="Basic and acidic residues" evidence="1">
    <location>
        <begin position="201"/>
        <end position="253"/>
    </location>
</feature>
<dbReference type="Proteomes" id="UP000053732">
    <property type="component" value="Unassembled WGS sequence"/>
</dbReference>
<reference evidence="2 3" key="1">
    <citation type="journal article" date="2014" name="Nat. Commun.">
        <title>Multiple recent horizontal transfers of a large genomic region in cheese making fungi.</title>
        <authorList>
            <person name="Cheeseman K."/>
            <person name="Ropars J."/>
            <person name="Renault P."/>
            <person name="Dupont J."/>
            <person name="Gouzy J."/>
            <person name="Branca A."/>
            <person name="Abraham A.L."/>
            <person name="Ceppi M."/>
            <person name="Conseiller E."/>
            <person name="Debuchy R."/>
            <person name="Malagnac F."/>
            <person name="Goarin A."/>
            <person name="Silar P."/>
            <person name="Lacoste S."/>
            <person name="Sallet E."/>
            <person name="Bensimon A."/>
            <person name="Giraud T."/>
            <person name="Brygoo Y."/>
        </authorList>
    </citation>
    <scope>NUCLEOTIDE SEQUENCE [LARGE SCALE GENOMIC DNA]</scope>
    <source>
        <strain evidence="3">FM 013</strain>
    </source>
</reference>
<evidence type="ECO:0000313" key="3">
    <source>
        <dbReference type="Proteomes" id="UP000053732"/>
    </source>
</evidence>
<dbReference type="STRING" id="1429867.A0A0G4P354"/>
<gene>
    <name evidence="2" type="ORF">PCAMFM013_S004g000675</name>
</gene>
<accession>A0A0G4P354</accession>